<dbReference type="PROSITE" id="PS00076">
    <property type="entry name" value="PYRIDINE_REDOX_1"/>
    <property type="match status" value="1"/>
</dbReference>
<sequence>MQSFSVFVRRPVSSLPSVSASGRLKNLSRHFSTSRFAMAPISKETDFLVIGGGSGGLGAARQASRQYGVKAMIVESARLGGTCVNVGCVPKKVTFNAAAIAETIHQAKSYGFSVQETAPFDWSSFKTKRDAYIKRLNGIYERNLQNDKVEYVHGWAKLLSPNSAEITLDDGTKTVVNAKKILLAMGGRPTTPPHIAGSELGINSDGFFDIATLPKKVALVGAGYIAVEFAGMFNALGVETHLFIRYDTFLRTFDPMIQEKVVKEYERLGIHLHKRSAISSVKKDESTGKLTLDFKEGDAHGSISDVDHLIWAIGRTAQTDNAGLENSGVKLTETGHIVVDKFQNTNVENVYALGDVTGAVELTPVAIAAGRRLANRLFGPKEFEALHLDYSNIPSVVFAHPEVGSIGLTEPQAVEKYGRENLKIYNTSFTAMYYAMMEPEEKGPTSYKLICAGPEEKVVGLHIMGLGSGEMLQGFGVAVKMGATKRDFDNCVAIHPTSAEELVTLK</sequence>
<comment type="catalytic activity">
    <reaction evidence="17">
        <text>2 glutathione + NADP(+) = glutathione disulfide + NADPH + H(+)</text>
        <dbReference type="Rhea" id="RHEA:11740"/>
        <dbReference type="ChEBI" id="CHEBI:15378"/>
        <dbReference type="ChEBI" id="CHEBI:57783"/>
        <dbReference type="ChEBI" id="CHEBI:57925"/>
        <dbReference type="ChEBI" id="CHEBI:58297"/>
        <dbReference type="ChEBI" id="CHEBI:58349"/>
        <dbReference type="EC" id="1.8.1.7"/>
    </reaction>
</comment>
<evidence type="ECO:0000256" key="8">
    <source>
        <dbReference type="ARBA" id="ARBA00022857"/>
    </source>
</evidence>
<evidence type="ECO:0000256" key="15">
    <source>
        <dbReference type="PIRSR" id="PIRSR000350-4"/>
    </source>
</evidence>
<dbReference type="PRINTS" id="PR00411">
    <property type="entry name" value="PNDRDTASEI"/>
</dbReference>
<evidence type="ECO:0000256" key="11">
    <source>
        <dbReference type="ARBA" id="ARBA00023284"/>
    </source>
</evidence>
<accession>A0AA40C5M1</accession>
<dbReference type="PRINTS" id="PR00368">
    <property type="entry name" value="FADPNR"/>
</dbReference>
<dbReference type="NCBIfam" id="TIGR01421">
    <property type="entry name" value="gluta_reduc_1"/>
    <property type="match status" value="1"/>
</dbReference>
<evidence type="ECO:0000256" key="2">
    <source>
        <dbReference type="ARBA" id="ARBA00007532"/>
    </source>
</evidence>
<gene>
    <name evidence="20" type="ORF">B0T14DRAFT_509715</name>
</gene>
<dbReference type="InterPro" id="IPR023753">
    <property type="entry name" value="FAD/NAD-binding_dom"/>
</dbReference>
<dbReference type="InterPro" id="IPR006322">
    <property type="entry name" value="Glutathione_Rdtase_euk/bac"/>
</dbReference>
<dbReference type="SUPFAM" id="SSF55424">
    <property type="entry name" value="FAD/NAD-linked reductases, dimerisation (C-terminal) domain"/>
    <property type="match status" value="1"/>
</dbReference>
<comment type="caution">
    <text evidence="20">The sequence shown here is derived from an EMBL/GenBank/DDBJ whole genome shotgun (WGS) entry which is preliminary data.</text>
</comment>
<dbReference type="Pfam" id="PF02852">
    <property type="entry name" value="Pyr_redox_dim"/>
    <property type="match status" value="1"/>
</dbReference>
<dbReference type="Gene3D" id="3.30.390.30">
    <property type="match status" value="1"/>
</dbReference>
<dbReference type="GO" id="GO:0050660">
    <property type="term" value="F:flavin adenine dinucleotide binding"/>
    <property type="evidence" value="ECO:0007669"/>
    <property type="project" value="InterPro"/>
</dbReference>
<evidence type="ECO:0000256" key="10">
    <source>
        <dbReference type="ARBA" id="ARBA00023157"/>
    </source>
</evidence>
<evidence type="ECO:0000256" key="4">
    <source>
        <dbReference type="ARBA" id="ARBA00017111"/>
    </source>
</evidence>
<comment type="similarity">
    <text evidence="2 16">Belongs to the class-I pyridine nucleotide-disulfide oxidoreductase family.</text>
</comment>
<evidence type="ECO:0000256" key="1">
    <source>
        <dbReference type="ARBA" id="ARBA00004496"/>
    </source>
</evidence>
<evidence type="ECO:0000313" key="20">
    <source>
        <dbReference type="EMBL" id="KAK0626331.1"/>
    </source>
</evidence>
<comment type="subcellular location">
    <subcellularLocation>
        <location evidence="1 17">Cytoplasm</location>
    </subcellularLocation>
</comment>
<evidence type="ECO:0000256" key="3">
    <source>
        <dbReference type="ARBA" id="ARBA00012607"/>
    </source>
</evidence>
<comment type="function">
    <text evidence="12 17">Catalyzes the reduction of glutathione disulfide (GSSG) to reduced glutathione (GSH). Constitutes the major mechanism to maintain a high GSH:GSSG ratio in the cytosol.</text>
</comment>
<dbReference type="GO" id="GO:0045454">
    <property type="term" value="P:cell redox homeostasis"/>
    <property type="evidence" value="ECO:0007669"/>
    <property type="project" value="InterPro"/>
</dbReference>
<dbReference type="Gene3D" id="3.50.50.60">
    <property type="entry name" value="FAD/NAD(P)-binding domain"/>
    <property type="match status" value="2"/>
</dbReference>
<dbReference type="InterPro" id="IPR001100">
    <property type="entry name" value="Pyr_nuc-diS_OxRdtase"/>
</dbReference>
<dbReference type="InterPro" id="IPR012999">
    <property type="entry name" value="Pyr_OxRdtase_I_AS"/>
</dbReference>
<dbReference type="InterPro" id="IPR004099">
    <property type="entry name" value="Pyr_nucl-diS_OxRdtase_dimer"/>
</dbReference>
<feature type="binding site" evidence="14">
    <location>
        <position position="314"/>
    </location>
    <ligand>
        <name>NAD(+)</name>
        <dbReference type="ChEBI" id="CHEBI:57540"/>
    </ligand>
</feature>
<evidence type="ECO:0000256" key="7">
    <source>
        <dbReference type="ARBA" id="ARBA00022827"/>
    </source>
</evidence>
<name>A0AA40C5M1_9PEZI</name>
<evidence type="ECO:0000256" key="6">
    <source>
        <dbReference type="ARBA" id="ARBA00022630"/>
    </source>
</evidence>
<feature type="binding site" evidence="14">
    <location>
        <position position="355"/>
    </location>
    <ligand>
        <name>FAD</name>
        <dbReference type="ChEBI" id="CHEBI:57692"/>
    </ligand>
</feature>
<dbReference type="SUPFAM" id="SSF51905">
    <property type="entry name" value="FAD/NAD(P)-binding domain"/>
    <property type="match status" value="1"/>
</dbReference>
<dbReference type="FunFam" id="3.30.390.30:FF:000003">
    <property type="entry name" value="Glutathione reductase"/>
    <property type="match status" value="1"/>
</dbReference>
<keyword evidence="5 17" id="KW-0963">Cytoplasm</keyword>
<dbReference type="GO" id="GO:0034599">
    <property type="term" value="P:cellular response to oxidative stress"/>
    <property type="evidence" value="ECO:0007669"/>
    <property type="project" value="TreeGrafter"/>
</dbReference>
<keyword evidence="7 14" id="KW-0274">FAD</keyword>
<dbReference type="Pfam" id="PF07992">
    <property type="entry name" value="Pyr_redox_2"/>
    <property type="match status" value="1"/>
</dbReference>
<reference evidence="20" key="1">
    <citation type="submission" date="2023-06" db="EMBL/GenBank/DDBJ databases">
        <title>Genome-scale phylogeny and comparative genomics of the fungal order Sordariales.</title>
        <authorList>
            <consortium name="Lawrence Berkeley National Laboratory"/>
            <person name="Hensen N."/>
            <person name="Bonometti L."/>
            <person name="Westerberg I."/>
            <person name="Brannstrom I.O."/>
            <person name="Guillou S."/>
            <person name="Cros-Aarteil S."/>
            <person name="Calhoun S."/>
            <person name="Haridas S."/>
            <person name="Kuo A."/>
            <person name="Mondo S."/>
            <person name="Pangilinan J."/>
            <person name="Riley R."/>
            <person name="Labutti K."/>
            <person name="Andreopoulos B."/>
            <person name="Lipzen A."/>
            <person name="Chen C."/>
            <person name="Yanf M."/>
            <person name="Daum C."/>
            <person name="Ng V."/>
            <person name="Clum A."/>
            <person name="Steindorff A."/>
            <person name="Ohm R."/>
            <person name="Martin F."/>
            <person name="Silar P."/>
            <person name="Natvig D."/>
            <person name="Lalanne C."/>
            <person name="Gautier V."/>
            <person name="Ament-Velasquez S.L."/>
            <person name="Kruys A."/>
            <person name="Hutchinson M.I."/>
            <person name="Powell A.J."/>
            <person name="Barry K."/>
            <person name="Miller A.N."/>
            <person name="Grigoriev I.V."/>
            <person name="Debuchy R."/>
            <person name="Gladieux P."/>
            <person name="Thoren M.H."/>
            <person name="Johannesson H."/>
        </authorList>
    </citation>
    <scope>NUCLEOTIDE SEQUENCE</scope>
    <source>
        <strain evidence="20">CBS 606.72</strain>
    </source>
</reference>
<feature type="active site" description="Proton acceptor" evidence="13">
    <location>
        <position position="495"/>
    </location>
</feature>
<organism evidence="20 21">
    <name type="scientific">Immersiella caudata</name>
    <dbReference type="NCBI Taxonomy" id="314043"/>
    <lineage>
        <taxon>Eukaryota</taxon>
        <taxon>Fungi</taxon>
        <taxon>Dikarya</taxon>
        <taxon>Ascomycota</taxon>
        <taxon>Pezizomycotina</taxon>
        <taxon>Sordariomycetes</taxon>
        <taxon>Sordariomycetidae</taxon>
        <taxon>Sordariales</taxon>
        <taxon>Lasiosphaeriaceae</taxon>
        <taxon>Immersiella</taxon>
    </lineage>
</organism>
<dbReference type="PIRSF" id="PIRSF000350">
    <property type="entry name" value="Mercury_reductase_MerA"/>
    <property type="match status" value="1"/>
</dbReference>
<feature type="domain" description="Pyridine nucleotide-disulphide oxidoreductase dimerisation" evidence="18">
    <location>
        <begin position="393"/>
        <end position="504"/>
    </location>
</feature>
<evidence type="ECO:0000256" key="13">
    <source>
        <dbReference type="PIRSR" id="PIRSR000350-2"/>
    </source>
</evidence>
<keyword evidence="8 17" id="KW-0521">NADP</keyword>
<dbReference type="GO" id="GO:0004362">
    <property type="term" value="F:glutathione-disulfide reductase (NADPH) activity"/>
    <property type="evidence" value="ECO:0007669"/>
    <property type="project" value="UniProtKB-EC"/>
</dbReference>
<keyword evidence="21" id="KW-1185">Reference proteome</keyword>
<dbReference type="GO" id="GO:0050661">
    <property type="term" value="F:NADP binding"/>
    <property type="evidence" value="ECO:0007669"/>
    <property type="project" value="InterPro"/>
</dbReference>
<dbReference type="GO" id="GO:0005739">
    <property type="term" value="C:mitochondrion"/>
    <property type="evidence" value="ECO:0007669"/>
    <property type="project" value="TreeGrafter"/>
</dbReference>
<keyword evidence="14" id="KW-0520">NAD</keyword>
<dbReference type="EMBL" id="JAULSU010000002">
    <property type="protein sequence ID" value="KAK0626331.1"/>
    <property type="molecule type" value="Genomic_DNA"/>
</dbReference>
<dbReference type="PANTHER" id="PTHR42737">
    <property type="entry name" value="GLUTATHIONE REDUCTASE"/>
    <property type="match status" value="1"/>
</dbReference>
<dbReference type="Proteomes" id="UP001175000">
    <property type="component" value="Unassembled WGS sequence"/>
</dbReference>
<feature type="binding site" evidence="14">
    <location>
        <begin position="221"/>
        <end position="228"/>
    </location>
    <ligand>
        <name>NAD(+)</name>
        <dbReference type="ChEBI" id="CHEBI:57540"/>
    </ligand>
</feature>
<evidence type="ECO:0000313" key="21">
    <source>
        <dbReference type="Proteomes" id="UP001175000"/>
    </source>
</evidence>
<dbReference type="FunFam" id="3.50.50.60:FF:000141">
    <property type="entry name" value="Glutathione reductase"/>
    <property type="match status" value="1"/>
</dbReference>
<dbReference type="InterPro" id="IPR016156">
    <property type="entry name" value="FAD/NAD-linked_Rdtase_dimer_sf"/>
</dbReference>
<feature type="binding site" evidence="14">
    <location>
        <position position="92"/>
    </location>
    <ligand>
        <name>FAD</name>
        <dbReference type="ChEBI" id="CHEBI:57692"/>
    </ligand>
</feature>
<keyword evidence="6 16" id="KW-0285">Flavoprotein</keyword>
<keyword evidence="9 16" id="KW-0560">Oxidoreductase</keyword>
<dbReference type="GO" id="GO:0006749">
    <property type="term" value="P:glutathione metabolic process"/>
    <property type="evidence" value="ECO:0007669"/>
    <property type="project" value="InterPro"/>
</dbReference>
<feature type="domain" description="FAD/NAD(P)-binding" evidence="19">
    <location>
        <begin position="46"/>
        <end position="370"/>
    </location>
</feature>
<evidence type="ECO:0000256" key="17">
    <source>
        <dbReference type="RuleBase" id="RU365016"/>
    </source>
</evidence>
<evidence type="ECO:0000256" key="9">
    <source>
        <dbReference type="ARBA" id="ARBA00023002"/>
    </source>
</evidence>
<evidence type="ECO:0000256" key="14">
    <source>
        <dbReference type="PIRSR" id="PIRSR000350-3"/>
    </source>
</evidence>
<protein>
    <recommendedName>
        <fullName evidence="4 17">Glutathione reductase</fullName>
        <ecNumber evidence="3 17">1.8.1.7</ecNumber>
    </recommendedName>
</protein>
<feature type="disulfide bond" description="Redox-active" evidence="15">
    <location>
        <begin position="83"/>
        <end position="88"/>
    </location>
</feature>
<dbReference type="NCBIfam" id="NF004776">
    <property type="entry name" value="PRK06116.1"/>
    <property type="match status" value="1"/>
</dbReference>
<evidence type="ECO:0000256" key="5">
    <source>
        <dbReference type="ARBA" id="ARBA00022490"/>
    </source>
</evidence>
<evidence type="ECO:0000256" key="16">
    <source>
        <dbReference type="RuleBase" id="RU003691"/>
    </source>
</evidence>
<evidence type="ECO:0000256" key="12">
    <source>
        <dbReference type="ARBA" id="ARBA00056905"/>
    </source>
</evidence>
<evidence type="ECO:0000259" key="18">
    <source>
        <dbReference type="Pfam" id="PF02852"/>
    </source>
</evidence>
<keyword evidence="14" id="KW-0547">Nucleotide-binding</keyword>
<dbReference type="InterPro" id="IPR046952">
    <property type="entry name" value="GSHR/TRXR-like"/>
</dbReference>
<dbReference type="AlphaFoldDB" id="A0AA40C5M1"/>
<dbReference type="GO" id="GO:0005829">
    <property type="term" value="C:cytosol"/>
    <property type="evidence" value="ECO:0007669"/>
    <property type="project" value="TreeGrafter"/>
</dbReference>
<keyword evidence="11 16" id="KW-0676">Redox-active center</keyword>
<proteinExistence type="inferred from homology"/>
<dbReference type="EC" id="1.8.1.7" evidence="3 17"/>
<dbReference type="InterPro" id="IPR036188">
    <property type="entry name" value="FAD/NAD-bd_sf"/>
</dbReference>
<evidence type="ECO:0000259" key="19">
    <source>
        <dbReference type="Pfam" id="PF07992"/>
    </source>
</evidence>
<keyword evidence="10" id="KW-1015">Disulfide bond</keyword>
<comment type="cofactor">
    <cofactor evidence="14">
        <name>FAD</name>
        <dbReference type="ChEBI" id="CHEBI:57692"/>
    </cofactor>
    <text evidence="14">Binds 1 FAD per subunit.</text>
</comment>
<dbReference type="PANTHER" id="PTHR42737:SF2">
    <property type="entry name" value="GLUTATHIONE REDUCTASE"/>
    <property type="match status" value="1"/>
</dbReference>